<dbReference type="InterPro" id="IPR036514">
    <property type="entry name" value="SGNH_hydro_sf"/>
</dbReference>
<protein>
    <submittedName>
        <fullName evidence="3">SGNH/GDSL hydrolase family protein</fullName>
    </submittedName>
</protein>
<dbReference type="InterPro" id="IPR013830">
    <property type="entry name" value="SGNH_hydro"/>
</dbReference>
<keyword evidence="3" id="KW-0378">Hydrolase</keyword>
<organism evidence="3 4">
    <name type="scientific">Fuscibacter oryzae</name>
    <dbReference type="NCBI Taxonomy" id="2803939"/>
    <lineage>
        <taxon>Bacteria</taxon>
        <taxon>Pseudomonadati</taxon>
        <taxon>Pseudomonadota</taxon>
        <taxon>Alphaproteobacteria</taxon>
        <taxon>Rhodobacterales</taxon>
        <taxon>Paracoccaceae</taxon>
        <taxon>Fuscibacter</taxon>
    </lineage>
</organism>
<dbReference type="SUPFAM" id="SSF52266">
    <property type="entry name" value="SGNH hydrolase"/>
    <property type="match status" value="1"/>
</dbReference>
<evidence type="ECO:0000256" key="1">
    <source>
        <dbReference type="SAM" id="Phobius"/>
    </source>
</evidence>
<keyword evidence="1" id="KW-0472">Membrane</keyword>
<dbReference type="Gene3D" id="3.40.50.1110">
    <property type="entry name" value="SGNH hydrolase"/>
    <property type="match status" value="1"/>
</dbReference>
<keyword evidence="1" id="KW-0812">Transmembrane</keyword>
<keyword evidence="4" id="KW-1185">Reference proteome</keyword>
<dbReference type="RefSeq" id="WP_202662637.1">
    <property type="nucleotide sequence ID" value="NZ_JAESVP010000014.1"/>
</dbReference>
<dbReference type="GO" id="GO:0016788">
    <property type="term" value="F:hydrolase activity, acting on ester bonds"/>
    <property type="evidence" value="ECO:0007669"/>
    <property type="project" value="UniProtKB-ARBA"/>
</dbReference>
<reference evidence="3" key="1">
    <citation type="submission" date="2021-01" db="EMBL/GenBank/DDBJ databases">
        <title>Genome seq and assembly of Tabrizicola sp. KVB23.</title>
        <authorList>
            <person name="Chhetri G."/>
        </authorList>
    </citation>
    <scope>NUCLEOTIDE SEQUENCE</scope>
    <source>
        <strain evidence="3">KVB23</strain>
    </source>
</reference>
<comment type="caution">
    <text evidence="3">The sequence shown here is derived from an EMBL/GenBank/DDBJ whole genome shotgun (WGS) entry which is preliminary data.</text>
</comment>
<feature type="transmembrane region" description="Helical" evidence="1">
    <location>
        <begin position="6"/>
        <end position="26"/>
    </location>
</feature>
<evidence type="ECO:0000313" key="3">
    <source>
        <dbReference type="EMBL" id="MBL4930067.1"/>
    </source>
</evidence>
<accession>A0A8J7MUS9</accession>
<evidence type="ECO:0000313" key="4">
    <source>
        <dbReference type="Proteomes" id="UP000619033"/>
    </source>
</evidence>
<dbReference type="AlphaFoldDB" id="A0A8J7MUS9"/>
<proteinExistence type="predicted"/>
<gene>
    <name evidence="3" type="ORF">JI744_18365</name>
</gene>
<sequence length="242" mass="26781">MTSRWQIGASVLIVLVGMVLWGLQLWQHRLLPPADRALSAPVTLEAKPFRVTLIGTSLTSRPGWPESLEHRLAQCLGRDVVITRIARAGMNSNWGVAQLEAIKQTKPDLVTIEFSGNDADLHDGVSLAKSEENHRNLIAGLRFARPDLPVILMVMSPKYGLPSLMRPLLPRYTAIYPALAGQLDTGLLDFYPRWLALPWQERGLQSDGQHPDPLIATEVIVPVLVAYIGQAATKSCGDWRTR</sequence>
<evidence type="ECO:0000259" key="2">
    <source>
        <dbReference type="Pfam" id="PF13472"/>
    </source>
</evidence>
<feature type="domain" description="SGNH hydrolase-type esterase" evidence="2">
    <location>
        <begin position="56"/>
        <end position="213"/>
    </location>
</feature>
<name>A0A8J7MUS9_9RHOB</name>
<dbReference type="Pfam" id="PF13472">
    <property type="entry name" value="Lipase_GDSL_2"/>
    <property type="match status" value="1"/>
</dbReference>
<keyword evidence="1" id="KW-1133">Transmembrane helix</keyword>
<dbReference type="CDD" id="cd00229">
    <property type="entry name" value="SGNH_hydrolase"/>
    <property type="match status" value="1"/>
</dbReference>
<dbReference type="EMBL" id="JAESVP010000014">
    <property type="protein sequence ID" value="MBL4930067.1"/>
    <property type="molecule type" value="Genomic_DNA"/>
</dbReference>
<dbReference type="Proteomes" id="UP000619033">
    <property type="component" value="Unassembled WGS sequence"/>
</dbReference>